<organism evidence="1 2">
    <name type="scientific">Aerococcus agrisoli</name>
    <dbReference type="NCBI Taxonomy" id="2487350"/>
    <lineage>
        <taxon>Bacteria</taxon>
        <taxon>Bacillati</taxon>
        <taxon>Bacillota</taxon>
        <taxon>Bacilli</taxon>
        <taxon>Lactobacillales</taxon>
        <taxon>Aerococcaceae</taxon>
        <taxon>Aerococcus</taxon>
    </lineage>
</organism>
<evidence type="ECO:0000313" key="2">
    <source>
        <dbReference type="Proteomes" id="UP000273977"/>
    </source>
</evidence>
<reference evidence="1 2" key="1">
    <citation type="submission" date="2018-11" db="EMBL/GenBank/DDBJ databases">
        <title>Aerococcus sp. SJQ22, whole genome shotgun sequence.</title>
        <authorList>
            <person name="Sun L."/>
            <person name="Gao X."/>
            <person name="Chen W."/>
            <person name="Huang K."/>
        </authorList>
    </citation>
    <scope>NUCLEOTIDE SEQUENCE [LARGE SCALE GENOMIC DNA]</scope>
    <source>
        <strain evidence="1 2">SJQ22</strain>
    </source>
</reference>
<proteinExistence type="predicted"/>
<name>A0A3N4GQ63_9LACT</name>
<evidence type="ECO:0000313" key="1">
    <source>
        <dbReference type="EMBL" id="RPA63617.1"/>
    </source>
</evidence>
<accession>A0A3N4GQ63</accession>
<dbReference type="EMBL" id="RKMG01000003">
    <property type="protein sequence ID" value="RPA63617.1"/>
    <property type="molecule type" value="Genomic_DNA"/>
</dbReference>
<comment type="caution">
    <text evidence="1">The sequence shown here is derived from an EMBL/GenBank/DDBJ whole genome shotgun (WGS) entry which is preliminary data.</text>
</comment>
<gene>
    <name evidence="1" type="ORF">EF384_01475</name>
</gene>
<protein>
    <submittedName>
        <fullName evidence="1">Uncharacterized protein</fullName>
    </submittedName>
</protein>
<sequence length="63" mass="7309">MQFLLLSHLLARLKRGNIVELSIFIYTMKQVTEAEAFSFGYSRMAIAIAYIKIRVQKVNVIFL</sequence>
<keyword evidence="2" id="KW-1185">Reference proteome</keyword>
<dbReference type="AlphaFoldDB" id="A0A3N4GQ63"/>
<dbReference type="Proteomes" id="UP000273977">
    <property type="component" value="Unassembled WGS sequence"/>
</dbReference>